<gene>
    <name evidence="1" type="ORF">DLAC_11156</name>
</gene>
<accession>A0A151Z3D3</accession>
<reference evidence="1 2" key="1">
    <citation type="submission" date="2015-12" db="EMBL/GenBank/DDBJ databases">
        <title>Dictyostelia acquired genes for synthesis and detection of signals that induce cell-type specialization by lateral gene transfer from prokaryotes.</title>
        <authorList>
            <person name="Gloeckner G."/>
            <person name="Schaap P."/>
        </authorList>
    </citation>
    <scope>NUCLEOTIDE SEQUENCE [LARGE SCALE GENOMIC DNA]</scope>
    <source>
        <strain evidence="1 2">TK</strain>
    </source>
</reference>
<evidence type="ECO:0000313" key="1">
    <source>
        <dbReference type="EMBL" id="KYQ88449.1"/>
    </source>
</evidence>
<dbReference type="AlphaFoldDB" id="A0A151Z3D3"/>
<keyword evidence="2" id="KW-1185">Reference proteome</keyword>
<dbReference type="OMA" id="IRINLMS"/>
<evidence type="ECO:0000313" key="2">
    <source>
        <dbReference type="Proteomes" id="UP000076078"/>
    </source>
</evidence>
<name>A0A151Z3D3_TIELA</name>
<dbReference type="Pfam" id="PF07103">
    <property type="entry name" value="DUF1365"/>
    <property type="match status" value="1"/>
</dbReference>
<sequence length="816" mass="95369">MVKSKLYFTKIYHSRLHPVKFTFNYDVYYYVFDLDELESGQLNSRVFGYNQWRIISIQSTDYIGRSTDSIRSKLIRQFKQQEDQETRDKAQKVDQILLITNARYFNKAFNPVNFYYCYDKSGQLLQIVEEINNTFGETHVYFQKMSNVQDRHLKYPLASKNTPYHVSSQKVFHVSPFNTLDGMYDSYFSDIQKGQFDIRINVISNLNSDSLETSDIPDEAHQEQTFDYIILTRLWSTQEPFELTTSNLVKNVLFKYPLSAFLTMPRILYRAGQLHYQKKLKVYAKPLPPPTKNTTVIIPPTPYQEKSKNFVFEFLTKFPCGHFRVFLPDSEGKHDYIEVDNTHSKFQQKNEKNLEKPINLYSNLNVHKIIEIDVKSWEFFVKLFEGQNPRIQGFNPKSLGLAYMANDFTSSDLPTLIFLLCDMTLSNQHQIISCTKSQFNSLQLHSSFGDLYHFISDPVNLFSIFFQSPNDSSAESYAYCINSVAHYNGIITDLKLKENMNILEIEPNWTQSIQGLLLHYVNSKLTNYSYTIIISDTKKYNFIQTLITESNIQTDKISILNLNFKQFCNNNINSNNTSKKFDRIISLESLECSLQDIHRNDRIPYFLERSNQLLKPKVTSLLSPKQPCIYIQSITGPYQQYQELFNKKPISSHENIGILQRISNKLSSRLWTTFSAFQLNPFQLEERYDHLMKTLSKGYINGHFESSHHQSISGDHDSPLLLEQCQNSPYFKFSEIVNMDDYSLQLEQWLQKSLDPDNLSAYSKAIQSLVKSNGCTLKMNQQEINEIFLAVQYHLSYLISSFRSVWSTSKIILEFK</sequence>
<dbReference type="InParanoid" id="A0A151Z3D3"/>
<dbReference type="FunCoup" id="A0A151Z3D3">
    <property type="interactions" value="425"/>
</dbReference>
<protein>
    <submittedName>
        <fullName evidence="1">Uncharacterized protein</fullName>
    </submittedName>
</protein>
<dbReference type="PANTHER" id="PTHR33973:SF4">
    <property type="entry name" value="OS07G0153300 PROTEIN"/>
    <property type="match status" value="1"/>
</dbReference>
<comment type="caution">
    <text evidence="1">The sequence shown here is derived from an EMBL/GenBank/DDBJ whole genome shotgun (WGS) entry which is preliminary data.</text>
</comment>
<proteinExistence type="predicted"/>
<dbReference type="InterPro" id="IPR010775">
    <property type="entry name" value="DUF1365"/>
</dbReference>
<organism evidence="1 2">
    <name type="scientific">Tieghemostelium lacteum</name>
    <name type="common">Slime mold</name>
    <name type="synonym">Dictyostelium lacteum</name>
    <dbReference type="NCBI Taxonomy" id="361077"/>
    <lineage>
        <taxon>Eukaryota</taxon>
        <taxon>Amoebozoa</taxon>
        <taxon>Evosea</taxon>
        <taxon>Eumycetozoa</taxon>
        <taxon>Dictyostelia</taxon>
        <taxon>Dictyosteliales</taxon>
        <taxon>Raperosteliaceae</taxon>
        <taxon>Tieghemostelium</taxon>
    </lineage>
</organism>
<dbReference type="EMBL" id="LODT01000051">
    <property type="protein sequence ID" value="KYQ88449.1"/>
    <property type="molecule type" value="Genomic_DNA"/>
</dbReference>
<dbReference type="Proteomes" id="UP000076078">
    <property type="component" value="Unassembled WGS sequence"/>
</dbReference>
<dbReference type="OrthoDB" id="19930at2759"/>
<dbReference type="PANTHER" id="PTHR33973">
    <property type="entry name" value="OS07G0153300 PROTEIN"/>
    <property type="match status" value="1"/>
</dbReference>